<evidence type="ECO:0000256" key="7">
    <source>
        <dbReference type="SAM" id="MobiDB-lite"/>
    </source>
</evidence>
<dbReference type="InterPro" id="IPR013078">
    <property type="entry name" value="His_Pase_superF_clade-1"/>
</dbReference>
<keyword evidence="9" id="KW-1185">Reference proteome</keyword>
<dbReference type="SMART" id="SM00855">
    <property type="entry name" value="PGAM"/>
    <property type="match status" value="1"/>
</dbReference>
<dbReference type="InterPro" id="IPR005952">
    <property type="entry name" value="Phosphogly_mut1"/>
</dbReference>
<dbReference type="Gene3D" id="3.40.50.1240">
    <property type="entry name" value="Phosphoglycerate mutase-like"/>
    <property type="match status" value="1"/>
</dbReference>
<dbReference type="CDD" id="cd07067">
    <property type="entry name" value="HP_PGM_like"/>
    <property type="match status" value="1"/>
</dbReference>
<dbReference type="EC" id="5.4.2.11" evidence="2"/>
<feature type="region of interest" description="Disordered" evidence="7">
    <location>
        <begin position="1"/>
        <end position="20"/>
    </location>
</feature>
<dbReference type="PANTHER" id="PTHR11931">
    <property type="entry name" value="PHOSPHOGLYCERATE MUTASE"/>
    <property type="match status" value="1"/>
</dbReference>
<evidence type="ECO:0000313" key="9">
    <source>
        <dbReference type="Proteomes" id="UP000619536"/>
    </source>
</evidence>
<evidence type="ECO:0000256" key="6">
    <source>
        <dbReference type="PIRSR" id="PIRSR613078-3"/>
    </source>
</evidence>
<accession>A0A8J3AF35</accession>
<evidence type="ECO:0000313" key="8">
    <source>
        <dbReference type="EMBL" id="GGI12760.1"/>
    </source>
</evidence>
<evidence type="ECO:0000256" key="2">
    <source>
        <dbReference type="ARBA" id="ARBA00012028"/>
    </source>
</evidence>
<reference evidence="8" key="1">
    <citation type="journal article" date="2014" name="Int. J. Syst. Evol. Microbiol.">
        <title>Complete genome sequence of Corynebacterium casei LMG S-19264T (=DSM 44701T), isolated from a smear-ripened cheese.</title>
        <authorList>
            <consortium name="US DOE Joint Genome Institute (JGI-PGF)"/>
            <person name="Walter F."/>
            <person name="Albersmeier A."/>
            <person name="Kalinowski J."/>
            <person name="Ruckert C."/>
        </authorList>
    </citation>
    <scope>NUCLEOTIDE SEQUENCE</scope>
    <source>
        <strain evidence="8">CCM 8606</strain>
    </source>
</reference>
<evidence type="ECO:0000256" key="3">
    <source>
        <dbReference type="ARBA" id="ARBA00023152"/>
    </source>
</evidence>
<dbReference type="Proteomes" id="UP000619536">
    <property type="component" value="Unassembled WGS sequence"/>
</dbReference>
<feature type="binding site" evidence="5">
    <location>
        <position position="55"/>
    </location>
    <ligand>
        <name>substrate</name>
    </ligand>
</feature>
<dbReference type="InterPro" id="IPR029033">
    <property type="entry name" value="His_PPase_superfam"/>
</dbReference>
<evidence type="ECO:0000256" key="1">
    <source>
        <dbReference type="ARBA" id="ARBA00006717"/>
    </source>
</evidence>
<proteinExistence type="inferred from homology"/>
<dbReference type="AlphaFoldDB" id="A0A8J3AF35"/>
<feature type="site" description="Transition state stabilizer" evidence="6">
    <location>
        <position position="164"/>
    </location>
</feature>
<comment type="caution">
    <text evidence="8">The sequence shown here is derived from an EMBL/GenBank/DDBJ whole genome shotgun (WGS) entry which is preliminary data.</text>
</comment>
<organism evidence="8 9">
    <name type="scientific">Galliscardovia ingluviei</name>
    <dbReference type="NCBI Taxonomy" id="1769422"/>
    <lineage>
        <taxon>Bacteria</taxon>
        <taxon>Bacillati</taxon>
        <taxon>Actinomycetota</taxon>
        <taxon>Actinomycetes</taxon>
        <taxon>Bifidobacteriales</taxon>
        <taxon>Bifidobacteriaceae</taxon>
        <taxon>Galliscardovia</taxon>
    </lineage>
</organism>
<protein>
    <recommendedName>
        <fullName evidence="2">phosphoglycerate mutase (2,3-diphosphoglycerate-dependent)</fullName>
        <ecNumber evidence="2">5.4.2.11</ecNumber>
    </recommendedName>
</protein>
<keyword evidence="3" id="KW-0324">Glycolysis</keyword>
<keyword evidence="4" id="KW-0413">Isomerase</keyword>
<reference evidence="8" key="2">
    <citation type="submission" date="2020-09" db="EMBL/GenBank/DDBJ databases">
        <authorList>
            <person name="Sun Q."/>
            <person name="Sedlacek I."/>
        </authorList>
    </citation>
    <scope>NUCLEOTIDE SEQUENCE</scope>
    <source>
        <strain evidence="8">CCM 8606</strain>
    </source>
</reference>
<dbReference type="GO" id="GO:0004619">
    <property type="term" value="F:phosphoglycerate mutase activity"/>
    <property type="evidence" value="ECO:0007669"/>
    <property type="project" value="UniProtKB-EC"/>
</dbReference>
<sequence length="210" mass="23421">MRHGQTCWAVSGQHTGRTDVPLTDVGRQQAKDAGARIRAAHPEPFDAVFTSPLVRARETAHLAGFDALAWDDVMEWDYGRAEGHTRAQISEVLGRPWNIWMDGPRAVPEQFGGDGVEVLQNGQQVDVHRGSGESIDEVFDRASRVAERLQQYSLDGKDVLVVAHSHILRLVAMAWVGLDPEDGRRFELETAHYIVLSEHKGQPVIERWSA</sequence>
<evidence type="ECO:0000256" key="5">
    <source>
        <dbReference type="PIRSR" id="PIRSR613078-2"/>
    </source>
</evidence>
<dbReference type="SUPFAM" id="SSF53254">
    <property type="entry name" value="Phosphoglycerate mutase-like"/>
    <property type="match status" value="1"/>
</dbReference>
<name>A0A8J3AF35_9BIFI</name>
<feature type="binding site" evidence="5">
    <location>
        <begin position="15"/>
        <end position="16"/>
    </location>
    <ligand>
        <name>substrate</name>
    </ligand>
</feature>
<gene>
    <name evidence="8" type="ORF">GCM10007377_02570</name>
</gene>
<dbReference type="Pfam" id="PF00300">
    <property type="entry name" value="His_Phos_1"/>
    <property type="match status" value="1"/>
</dbReference>
<comment type="similarity">
    <text evidence="1">Belongs to the phosphoglycerate mutase family. BPG-dependent PGAM subfamily.</text>
</comment>
<evidence type="ECO:0000256" key="4">
    <source>
        <dbReference type="ARBA" id="ARBA00023235"/>
    </source>
</evidence>
<dbReference type="GO" id="GO:0006096">
    <property type="term" value="P:glycolytic process"/>
    <property type="evidence" value="ECO:0007669"/>
    <property type="project" value="UniProtKB-KW"/>
</dbReference>
<dbReference type="EMBL" id="BMDH01000001">
    <property type="protein sequence ID" value="GGI12760.1"/>
    <property type="molecule type" value="Genomic_DNA"/>
</dbReference>